<sequence length="96" mass="11097">MLMGAMNWVWVSMKRADVSWYTSARGCDKAPDDCIPVETTRLDLMMQNEQLVDARVNVMLIDVEGFDFEVLQGGNSTLHNTEYVEFEFNWRGQVRS</sequence>
<comment type="caution">
    <text evidence="2">The sequence shown here is derived from an EMBL/GenBank/DDBJ whole genome shotgun (WGS) entry which is preliminary data.</text>
</comment>
<dbReference type="Proteomes" id="UP000092093">
    <property type="component" value="Unassembled WGS sequence"/>
</dbReference>
<dbReference type="InterPro" id="IPR029063">
    <property type="entry name" value="SAM-dependent_MTases_sf"/>
</dbReference>
<reference evidence="2 3" key="1">
    <citation type="submission" date="2015-09" db="EMBL/GenBank/DDBJ databases">
        <title>Aphanizomenon flos-aquae WA102.</title>
        <authorList>
            <person name="Driscoll C."/>
        </authorList>
    </citation>
    <scope>NUCLEOTIDE SEQUENCE [LARGE SCALE GENOMIC DNA]</scope>
    <source>
        <strain evidence="2">WA102</strain>
    </source>
</reference>
<name>A0A1B7W9R3_APHFL</name>
<evidence type="ECO:0000259" key="1">
    <source>
        <dbReference type="Pfam" id="PF05050"/>
    </source>
</evidence>
<dbReference type="Pfam" id="PF05050">
    <property type="entry name" value="Methyltransf_21"/>
    <property type="match status" value="1"/>
</dbReference>
<dbReference type="InterPro" id="IPR006342">
    <property type="entry name" value="FkbM_mtfrase"/>
</dbReference>
<proteinExistence type="predicted"/>
<gene>
    <name evidence="2" type="ORF">AN484_27005</name>
</gene>
<feature type="domain" description="Methyltransferase FkbM" evidence="1">
    <location>
        <begin position="29"/>
        <end position="90"/>
    </location>
</feature>
<dbReference type="AlphaFoldDB" id="A0A1B7W9R3"/>
<protein>
    <recommendedName>
        <fullName evidence="1">Methyltransferase FkbM domain-containing protein</fullName>
    </recommendedName>
</protein>
<accession>A0A1B7W9R3</accession>
<evidence type="ECO:0000313" key="2">
    <source>
        <dbReference type="EMBL" id="OBQ33867.1"/>
    </source>
</evidence>
<evidence type="ECO:0000313" key="3">
    <source>
        <dbReference type="Proteomes" id="UP000092093"/>
    </source>
</evidence>
<organism evidence="2 3">
    <name type="scientific">Aphanizomenon flos-aquae WA102</name>
    <dbReference type="NCBI Taxonomy" id="1710896"/>
    <lineage>
        <taxon>Bacteria</taxon>
        <taxon>Bacillati</taxon>
        <taxon>Cyanobacteriota</taxon>
        <taxon>Cyanophyceae</taxon>
        <taxon>Nostocales</taxon>
        <taxon>Aphanizomenonaceae</taxon>
        <taxon>Aphanizomenon</taxon>
    </lineage>
</organism>
<dbReference type="Gene3D" id="3.40.50.150">
    <property type="entry name" value="Vaccinia Virus protein VP39"/>
    <property type="match status" value="1"/>
</dbReference>
<dbReference type="EMBL" id="LJOW01000531">
    <property type="protein sequence ID" value="OBQ33867.1"/>
    <property type="molecule type" value="Genomic_DNA"/>
</dbReference>
<dbReference type="SUPFAM" id="SSF53335">
    <property type="entry name" value="S-adenosyl-L-methionine-dependent methyltransferases"/>
    <property type="match status" value="1"/>
</dbReference>